<dbReference type="Proteomes" id="UP000199506">
    <property type="component" value="Unassembled WGS sequence"/>
</dbReference>
<reference evidence="1 2" key="1">
    <citation type="submission" date="2016-10" db="EMBL/GenBank/DDBJ databases">
        <authorList>
            <person name="de Groot N.N."/>
        </authorList>
    </citation>
    <scope>NUCLEOTIDE SEQUENCE [LARGE SCALE GENOMIC DNA]</scope>
    <source>
        <strain evidence="1 2">DSM 11978</strain>
    </source>
</reference>
<dbReference type="RefSeq" id="WP_257637966.1">
    <property type="nucleotide sequence ID" value="NZ_FOAK01000009.1"/>
</dbReference>
<protein>
    <submittedName>
        <fullName evidence="1">Uncharacterized protein</fullName>
    </submittedName>
</protein>
<evidence type="ECO:0000313" key="2">
    <source>
        <dbReference type="Proteomes" id="UP000199506"/>
    </source>
</evidence>
<dbReference type="EMBL" id="FOAK01000009">
    <property type="protein sequence ID" value="SEL09797.1"/>
    <property type="molecule type" value="Genomic_DNA"/>
</dbReference>
<dbReference type="AlphaFoldDB" id="A0A1H7MGQ8"/>
<organism evidence="1 2">
    <name type="scientific">Methanobrevibacter gottschalkii</name>
    <dbReference type="NCBI Taxonomy" id="190974"/>
    <lineage>
        <taxon>Archaea</taxon>
        <taxon>Methanobacteriati</taxon>
        <taxon>Methanobacteriota</taxon>
        <taxon>Methanomada group</taxon>
        <taxon>Methanobacteria</taxon>
        <taxon>Methanobacteriales</taxon>
        <taxon>Methanobacteriaceae</taxon>
        <taxon>Methanobrevibacter</taxon>
    </lineage>
</organism>
<gene>
    <name evidence="1" type="ORF">SAMN05216439_1954</name>
</gene>
<name>A0A1H7MGQ8_9EURY</name>
<evidence type="ECO:0000313" key="1">
    <source>
        <dbReference type="EMBL" id="SEL09797.1"/>
    </source>
</evidence>
<accession>A0A1H7MGQ8</accession>
<sequence>MFKFNKYILFLVVFMVLFLMPLSFAEENSTNLQEISNDDSINKN</sequence>
<proteinExistence type="predicted"/>